<sequence>KVNIKKKRKRTSGKESEEDSLIKKKKKNQDRPNYFISVPITNPKIIDGVQALQNTIIQTDNRLSKAMIHYCSLHVTLLVMHLSSEEVIDNVLSRTLLYGNTLGYNPQTEKWYCKINLMLVQSESYGLGLGQETGQRVI</sequence>
<dbReference type="InterPro" id="IPR052641">
    <property type="entry name" value="AKAP7_isoform_gamma"/>
</dbReference>
<dbReference type="PANTHER" id="PTHR15934:SF6">
    <property type="entry name" value="A-KINASE ANCHOR PROTEIN 7 ISOFORM GAMMA"/>
    <property type="match status" value="1"/>
</dbReference>
<dbReference type="PANTHER" id="PTHR15934">
    <property type="entry name" value="RNA 2',3'-CYCLIC PHOSPHODIESTERASE"/>
    <property type="match status" value="1"/>
</dbReference>
<comment type="caution">
    <text evidence="3">The sequence shown here is derived from an EMBL/GenBank/DDBJ whole genome shotgun (WGS) entry which is preliminary data.</text>
</comment>
<evidence type="ECO:0000259" key="2">
    <source>
        <dbReference type="Pfam" id="PF10469"/>
    </source>
</evidence>
<organism evidence="3 4">
    <name type="scientific">Phrynocephalus forsythii</name>
    <dbReference type="NCBI Taxonomy" id="171643"/>
    <lineage>
        <taxon>Eukaryota</taxon>
        <taxon>Metazoa</taxon>
        <taxon>Chordata</taxon>
        <taxon>Craniata</taxon>
        <taxon>Vertebrata</taxon>
        <taxon>Euteleostomi</taxon>
        <taxon>Lepidosauria</taxon>
        <taxon>Squamata</taxon>
        <taxon>Bifurcata</taxon>
        <taxon>Unidentata</taxon>
        <taxon>Episquamata</taxon>
        <taxon>Toxicofera</taxon>
        <taxon>Iguania</taxon>
        <taxon>Acrodonta</taxon>
        <taxon>Agamidae</taxon>
        <taxon>Agaminae</taxon>
        <taxon>Phrynocephalus</taxon>
    </lineage>
</organism>
<dbReference type="Proteomes" id="UP001142489">
    <property type="component" value="Unassembled WGS sequence"/>
</dbReference>
<evidence type="ECO:0000313" key="3">
    <source>
        <dbReference type="EMBL" id="KAJ7341930.1"/>
    </source>
</evidence>
<keyword evidence="4" id="KW-1185">Reference proteome</keyword>
<feature type="region of interest" description="Disordered" evidence="1">
    <location>
        <begin position="1"/>
        <end position="26"/>
    </location>
</feature>
<feature type="compositionally biased region" description="Basic residues" evidence="1">
    <location>
        <begin position="1"/>
        <end position="11"/>
    </location>
</feature>
<evidence type="ECO:0000313" key="4">
    <source>
        <dbReference type="Proteomes" id="UP001142489"/>
    </source>
</evidence>
<name>A0A9Q0Y3X8_9SAUR</name>
<feature type="non-terminal residue" evidence="3">
    <location>
        <position position="1"/>
    </location>
</feature>
<dbReference type="GO" id="GO:0005829">
    <property type="term" value="C:cytosol"/>
    <property type="evidence" value="ECO:0007669"/>
    <property type="project" value="TreeGrafter"/>
</dbReference>
<dbReference type="GO" id="GO:0010738">
    <property type="term" value="P:regulation of protein kinase A signaling"/>
    <property type="evidence" value="ECO:0007669"/>
    <property type="project" value="TreeGrafter"/>
</dbReference>
<dbReference type="EMBL" id="JAPFRF010000002">
    <property type="protein sequence ID" value="KAJ7341930.1"/>
    <property type="molecule type" value="Genomic_DNA"/>
</dbReference>
<proteinExistence type="predicted"/>
<dbReference type="Pfam" id="PF10469">
    <property type="entry name" value="AKAP7_NLS"/>
    <property type="match status" value="1"/>
</dbReference>
<dbReference type="AlphaFoldDB" id="A0A9Q0Y3X8"/>
<reference evidence="3" key="1">
    <citation type="journal article" date="2023" name="DNA Res.">
        <title>Chromosome-level genome assembly of Phrynocephalus forsythii using third-generation DNA sequencing and Hi-C analysis.</title>
        <authorList>
            <person name="Qi Y."/>
            <person name="Zhao W."/>
            <person name="Zhao Y."/>
            <person name="Niu C."/>
            <person name="Cao S."/>
            <person name="Zhang Y."/>
        </authorList>
    </citation>
    <scope>NUCLEOTIDE SEQUENCE</scope>
    <source>
        <tissue evidence="3">Muscle</tissue>
    </source>
</reference>
<dbReference type="InterPro" id="IPR019510">
    <property type="entry name" value="AKAP7-like_phosphoesterase"/>
</dbReference>
<evidence type="ECO:0000256" key="1">
    <source>
        <dbReference type="SAM" id="MobiDB-lite"/>
    </source>
</evidence>
<dbReference type="Gene3D" id="3.90.1140.10">
    <property type="entry name" value="Cyclic phosphodiesterase"/>
    <property type="match status" value="1"/>
</dbReference>
<gene>
    <name evidence="3" type="ORF">JRQ81_007977</name>
</gene>
<protein>
    <recommendedName>
        <fullName evidence="2">A-kinase anchor protein 7-like phosphoesterase domain-containing protein</fullName>
    </recommendedName>
</protein>
<dbReference type="GO" id="GO:0034237">
    <property type="term" value="F:protein kinase A regulatory subunit binding"/>
    <property type="evidence" value="ECO:0007669"/>
    <property type="project" value="TreeGrafter"/>
</dbReference>
<feature type="domain" description="A-kinase anchor protein 7-like phosphoesterase" evidence="2">
    <location>
        <begin position="32"/>
        <end position="90"/>
    </location>
</feature>
<dbReference type="OrthoDB" id="277832at2759"/>
<accession>A0A9Q0Y3X8</accession>